<reference evidence="2 3" key="1">
    <citation type="submission" date="2020-10" db="EMBL/GenBank/DDBJ databases">
        <title>The Coptis chinensis genome and diversification of protoberbering-type alkaloids.</title>
        <authorList>
            <person name="Wang B."/>
            <person name="Shu S."/>
            <person name="Song C."/>
            <person name="Liu Y."/>
        </authorList>
    </citation>
    <scope>NUCLEOTIDE SEQUENCE [LARGE SCALE GENOMIC DNA]</scope>
    <source>
        <strain evidence="2">HL-2020</strain>
        <tissue evidence="2">Leaf</tissue>
    </source>
</reference>
<feature type="signal peptide" evidence="1">
    <location>
        <begin position="1"/>
        <end position="27"/>
    </location>
</feature>
<dbReference type="AlphaFoldDB" id="A0A835HIP9"/>
<feature type="chain" id="PRO_5032665745" evidence="1">
    <location>
        <begin position="28"/>
        <end position="114"/>
    </location>
</feature>
<evidence type="ECO:0000256" key="1">
    <source>
        <dbReference type="SAM" id="SignalP"/>
    </source>
</evidence>
<evidence type="ECO:0000313" key="3">
    <source>
        <dbReference type="Proteomes" id="UP000631114"/>
    </source>
</evidence>
<comment type="caution">
    <text evidence="2">The sequence shown here is derived from an EMBL/GenBank/DDBJ whole genome shotgun (WGS) entry which is preliminary data.</text>
</comment>
<gene>
    <name evidence="2" type="ORF">IFM89_005018</name>
</gene>
<protein>
    <submittedName>
        <fullName evidence="2">Uncharacterized protein</fullName>
    </submittedName>
</protein>
<dbReference type="Proteomes" id="UP000631114">
    <property type="component" value="Unassembled WGS sequence"/>
</dbReference>
<organism evidence="2 3">
    <name type="scientific">Coptis chinensis</name>
    <dbReference type="NCBI Taxonomy" id="261450"/>
    <lineage>
        <taxon>Eukaryota</taxon>
        <taxon>Viridiplantae</taxon>
        <taxon>Streptophyta</taxon>
        <taxon>Embryophyta</taxon>
        <taxon>Tracheophyta</taxon>
        <taxon>Spermatophyta</taxon>
        <taxon>Magnoliopsida</taxon>
        <taxon>Ranunculales</taxon>
        <taxon>Ranunculaceae</taxon>
        <taxon>Coptidoideae</taxon>
        <taxon>Coptis</taxon>
    </lineage>
</organism>
<keyword evidence="1" id="KW-0732">Signal</keyword>
<proteinExistence type="predicted"/>
<name>A0A835HIP9_9MAGN</name>
<sequence>MQTSVIVQVRIVLSVFNLLVFLELLNLAPNSPDMGIFTNSTNCNLVKANISDCSRVYGTMLLVEKNNHGIHYKEHAKNHNGEMDVLMDHQAIHQDWIEELYWDENMKCNFTVKT</sequence>
<evidence type="ECO:0000313" key="2">
    <source>
        <dbReference type="EMBL" id="KAF9600194.1"/>
    </source>
</evidence>
<accession>A0A835HIP9</accession>
<keyword evidence="3" id="KW-1185">Reference proteome</keyword>
<dbReference type="EMBL" id="JADFTS010000006">
    <property type="protein sequence ID" value="KAF9600194.1"/>
    <property type="molecule type" value="Genomic_DNA"/>
</dbReference>